<feature type="region of interest" description="Disordered" evidence="1">
    <location>
        <begin position="192"/>
        <end position="211"/>
    </location>
</feature>
<gene>
    <name evidence="2" type="ORF">SAMN04488557_0596</name>
</gene>
<dbReference type="EMBL" id="FPCH01000001">
    <property type="protein sequence ID" value="SFV26797.1"/>
    <property type="molecule type" value="Genomic_DNA"/>
</dbReference>
<dbReference type="RefSeq" id="WP_092863996.1">
    <property type="nucleotide sequence ID" value="NZ_FPCH01000001.1"/>
</dbReference>
<accession>A0A1I7MWI0</accession>
<dbReference type="AlphaFoldDB" id="A0A1I7MWI0"/>
<dbReference type="OrthoDB" id="7929816at2"/>
<evidence type="ECO:0008006" key="4">
    <source>
        <dbReference type="Google" id="ProtNLM"/>
    </source>
</evidence>
<reference evidence="3" key="1">
    <citation type="submission" date="2016-10" db="EMBL/GenBank/DDBJ databases">
        <authorList>
            <person name="Varghese N."/>
            <person name="Submissions S."/>
        </authorList>
    </citation>
    <scope>NUCLEOTIDE SEQUENCE [LARGE SCALE GENOMIC DNA]</scope>
    <source>
        <strain evidence="3">DSM 1565</strain>
    </source>
</reference>
<dbReference type="STRING" id="51670.SAMN04488557_0596"/>
<protein>
    <recommendedName>
        <fullName evidence="4">DUF937 domain-containing protein</fullName>
    </recommendedName>
</protein>
<organism evidence="2 3">
    <name type="scientific">Hyphomicrobium facile</name>
    <dbReference type="NCBI Taxonomy" id="51670"/>
    <lineage>
        <taxon>Bacteria</taxon>
        <taxon>Pseudomonadati</taxon>
        <taxon>Pseudomonadota</taxon>
        <taxon>Alphaproteobacteria</taxon>
        <taxon>Hyphomicrobiales</taxon>
        <taxon>Hyphomicrobiaceae</taxon>
        <taxon>Hyphomicrobium</taxon>
    </lineage>
</organism>
<dbReference type="Pfam" id="PF06078">
    <property type="entry name" value="DUF937"/>
    <property type="match status" value="1"/>
</dbReference>
<keyword evidence="3" id="KW-1185">Reference proteome</keyword>
<feature type="compositionally biased region" description="Low complexity" evidence="1">
    <location>
        <begin position="255"/>
        <end position="268"/>
    </location>
</feature>
<dbReference type="Proteomes" id="UP000199423">
    <property type="component" value="Unassembled WGS sequence"/>
</dbReference>
<evidence type="ECO:0000313" key="3">
    <source>
        <dbReference type="Proteomes" id="UP000199423"/>
    </source>
</evidence>
<feature type="region of interest" description="Disordered" evidence="1">
    <location>
        <begin position="244"/>
        <end position="268"/>
    </location>
</feature>
<sequence>MDLVSNITQMLSSSLVSRIASSLGLDRTLTEKAISAGVPGLLAALTSLVSRPNGAAALNGAVARQQPGLLSSLGTMLGGSTQSNIIETGTSTLTSLLGGETISALTNAVGQYAGIGSVGSKSLMGLLGPVVMGVLGQQQRASGLDATGLANLLTSQKDNIARALPSGFSNYLSGTGILDGLGGATDARAASAAARPSYTTMPPPTPRPSDRSPYMQSWGWVLPAIAALILGGLAWHWWRPNPTETALNTPPPSTAPSSTGTSTGAAGLGPKPASIEALENLRGIKVGDVDLGTQLADAETRMRSAIISVQDVNSAQAAITPLANSTNDFVRLTKLLDQLPPDTRITVSKTVVATRPALDQLFDKALAIPGVSPIIKPTIDKVHSQFDALTTA</sequence>
<proteinExistence type="predicted"/>
<name>A0A1I7MWI0_9HYPH</name>
<dbReference type="InterPro" id="IPR009282">
    <property type="entry name" value="DUF937"/>
</dbReference>
<evidence type="ECO:0000256" key="1">
    <source>
        <dbReference type="SAM" id="MobiDB-lite"/>
    </source>
</evidence>
<evidence type="ECO:0000313" key="2">
    <source>
        <dbReference type="EMBL" id="SFV26797.1"/>
    </source>
</evidence>